<dbReference type="AlphaFoldDB" id="A0A7C3KG08"/>
<dbReference type="Gene3D" id="2.40.50.100">
    <property type="match status" value="1"/>
</dbReference>
<dbReference type="Pfam" id="PF25944">
    <property type="entry name" value="Beta-barrel_RND"/>
    <property type="match status" value="1"/>
</dbReference>
<evidence type="ECO:0000256" key="1">
    <source>
        <dbReference type="ARBA" id="ARBA00004236"/>
    </source>
</evidence>
<dbReference type="NCBIfam" id="TIGR01730">
    <property type="entry name" value="RND_mfp"/>
    <property type="match status" value="1"/>
</dbReference>
<evidence type="ECO:0000256" key="3">
    <source>
        <dbReference type="SAM" id="MobiDB-lite"/>
    </source>
</evidence>
<evidence type="ECO:0000256" key="4">
    <source>
        <dbReference type="SAM" id="Phobius"/>
    </source>
</evidence>
<sequence>MSLSLDRRNAAYISVRDASNLIQDMQMTGSNHSEHAGSGGADPLLPPSDQPALVESFSTANSPRLKLTSRKVLGLVGLFLAIAGLGFGWRWWMASQASSQAGMGGGGMPAGLPVTLETTKTQSVLEFSDFVGSLESKLAAPLRPEIAGRVSNIYVNSGARVQAGTPIVQLRPDKRLAELAGVQASVQSARAARDNARFQLDALRQERLARQADVELQAKEYRRISDLVAEGALPRQNLDQVESARSNAVAQLRAIDERIKGSAASLANAESELSRTQANANLATEELSDTVIRAPFDGVVGDIPVKLGQVVSSSDTLTTITQNESLELRLSVPLERSAELRTNQRVELLDNTGKLLAAGRITFISPQVETNVQSVLAKATFDNRDGKLRSGQFVRARLIWSEKPGVLVPTSSISRLGGETFVYIAQPLDDQCKAILSQAPPAGPPGAPAPPPPDLVARQRPVKLGRIQDNRYQILEGLKPNEQVVTTGTLNLSECAAIAPTTSPSSGTSQINRVNIGG</sequence>
<dbReference type="PANTHER" id="PTHR30469:SF39">
    <property type="entry name" value="SLL0180 PROTEIN"/>
    <property type="match status" value="1"/>
</dbReference>
<evidence type="ECO:0000259" key="5">
    <source>
        <dbReference type="Pfam" id="PF25944"/>
    </source>
</evidence>
<gene>
    <name evidence="7" type="ORF">ENR64_15170</name>
</gene>
<reference evidence="7" key="1">
    <citation type="journal article" date="2020" name="mSystems">
        <title>Genome- and Community-Level Interaction Insights into Carbon Utilization and Element Cycling Functions of Hydrothermarchaeota in Hydrothermal Sediment.</title>
        <authorList>
            <person name="Zhou Z."/>
            <person name="Liu Y."/>
            <person name="Xu W."/>
            <person name="Pan J."/>
            <person name="Luo Z.H."/>
            <person name="Li M."/>
        </authorList>
    </citation>
    <scope>NUCLEOTIDE SEQUENCE [LARGE SCALE GENOMIC DNA]</scope>
    <source>
        <strain evidence="7">SpSt-418</strain>
    </source>
</reference>
<dbReference type="InterPro" id="IPR058647">
    <property type="entry name" value="BSH_CzcB-like"/>
</dbReference>
<organism evidence="7">
    <name type="scientific">Oscillatoriales cyanobacterium SpSt-418</name>
    <dbReference type="NCBI Taxonomy" id="2282169"/>
    <lineage>
        <taxon>Bacteria</taxon>
        <taxon>Bacillati</taxon>
        <taxon>Cyanobacteriota</taxon>
        <taxon>Cyanophyceae</taxon>
        <taxon>Oscillatoriophycideae</taxon>
        <taxon>Oscillatoriales</taxon>
    </lineage>
</organism>
<evidence type="ECO:0000313" key="7">
    <source>
        <dbReference type="EMBL" id="HFM99065.1"/>
    </source>
</evidence>
<keyword evidence="4" id="KW-1133">Transmembrane helix</keyword>
<evidence type="ECO:0000259" key="6">
    <source>
        <dbReference type="Pfam" id="PF25973"/>
    </source>
</evidence>
<dbReference type="PANTHER" id="PTHR30469">
    <property type="entry name" value="MULTIDRUG RESISTANCE PROTEIN MDTA"/>
    <property type="match status" value="1"/>
</dbReference>
<dbReference type="Pfam" id="PF25973">
    <property type="entry name" value="BSH_CzcB"/>
    <property type="match status" value="1"/>
</dbReference>
<dbReference type="GO" id="GO:1990281">
    <property type="term" value="C:efflux pump complex"/>
    <property type="evidence" value="ECO:0007669"/>
    <property type="project" value="TreeGrafter"/>
</dbReference>
<dbReference type="Gene3D" id="2.40.30.170">
    <property type="match status" value="1"/>
</dbReference>
<feature type="domain" description="CzcB-like barrel-sandwich hybrid" evidence="6">
    <location>
        <begin position="143"/>
        <end position="321"/>
    </location>
</feature>
<proteinExistence type="inferred from homology"/>
<name>A0A7C3KG08_9CYAN</name>
<dbReference type="Gene3D" id="1.10.287.470">
    <property type="entry name" value="Helix hairpin bin"/>
    <property type="match status" value="1"/>
</dbReference>
<keyword evidence="4" id="KW-0812">Transmembrane</keyword>
<comment type="similarity">
    <text evidence="2">Belongs to the membrane fusion protein (MFP) (TC 8.A.1) family.</text>
</comment>
<dbReference type="Gene3D" id="2.40.420.20">
    <property type="match status" value="1"/>
</dbReference>
<dbReference type="GO" id="GO:0015562">
    <property type="term" value="F:efflux transmembrane transporter activity"/>
    <property type="evidence" value="ECO:0007669"/>
    <property type="project" value="TreeGrafter"/>
</dbReference>
<keyword evidence="4" id="KW-0472">Membrane</keyword>
<comment type="subcellular location">
    <subcellularLocation>
        <location evidence="1">Cell membrane</location>
    </subcellularLocation>
</comment>
<feature type="region of interest" description="Disordered" evidence="3">
    <location>
        <begin position="29"/>
        <end position="53"/>
    </location>
</feature>
<dbReference type="EMBL" id="DSRU01000223">
    <property type="protein sequence ID" value="HFM99065.1"/>
    <property type="molecule type" value="Genomic_DNA"/>
</dbReference>
<comment type="caution">
    <text evidence="7">The sequence shown here is derived from an EMBL/GenBank/DDBJ whole genome shotgun (WGS) entry which is preliminary data.</text>
</comment>
<dbReference type="SUPFAM" id="SSF111369">
    <property type="entry name" value="HlyD-like secretion proteins"/>
    <property type="match status" value="1"/>
</dbReference>
<protein>
    <submittedName>
        <fullName evidence="7">Efflux RND transporter periplasmic adaptor subunit</fullName>
    </submittedName>
</protein>
<dbReference type="InterPro" id="IPR058626">
    <property type="entry name" value="MdtA-like_b-barrel"/>
</dbReference>
<feature type="transmembrane region" description="Helical" evidence="4">
    <location>
        <begin position="72"/>
        <end position="92"/>
    </location>
</feature>
<feature type="domain" description="Multidrug resistance protein MdtA-like beta-barrel" evidence="5">
    <location>
        <begin position="336"/>
        <end position="398"/>
    </location>
</feature>
<accession>A0A7C3KG08</accession>
<dbReference type="InterPro" id="IPR006143">
    <property type="entry name" value="RND_pump_MFP"/>
</dbReference>
<evidence type="ECO:0000256" key="2">
    <source>
        <dbReference type="ARBA" id="ARBA00009477"/>
    </source>
</evidence>